<reference evidence="3 4" key="1">
    <citation type="submission" date="2023-09" db="EMBL/GenBank/DDBJ databases">
        <authorList>
            <person name="Rey-Velasco X."/>
        </authorList>
    </citation>
    <scope>NUCLEOTIDE SEQUENCE [LARGE SCALE GENOMIC DNA]</scope>
    <source>
        <strain evidence="3 4">W335</strain>
    </source>
</reference>
<feature type="chain" id="PRO_5047533653" evidence="1">
    <location>
        <begin position="21"/>
        <end position="127"/>
    </location>
</feature>
<dbReference type="InterPro" id="IPR009739">
    <property type="entry name" value="LprI-like_N"/>
</dbReference>
<organism evidence="3 4">
    <name type="scientific">Spectribacter hydrogenoxidans</name>
    <dbReference type="NCBI Taxonomy" id="3075608"/>
    <lineage>
        <taxon>Bacteria</taxon>
        <taxon>Pseudomonadati</taxon>
        <taxon>Pseudomonadota</taxon>
        <taxon>Gammaproteobacteria</taxon>
        <taxon>Salinisphaerales</taxon>
        <taxon>Salinisphaeraceae</taxon>
        <taxon>Spectribacter</taxon>
    </lineage>
</organism>
<keyword evidence="1" id="KW-0732">Signal</keyword>
<evidence type="ECO:0000313" key="4">
    <source>
        <dbReference type="Proteomes" id="UP001251857"/>
    </source>
</evidence>
<dbReference type="RefSeq" id="WP_311653484.1">
    <property type="nucleotide sequence ID" value="NZ_JAVRIB010000011.1"/>
</dbReference>
<evidence type="ECO:0000256" key="1">
    <source>
        <dbReference type="SAM" id="SignalP"/>
    </source>
</evidence>
<evidence type="ECO:0000259" key="2">
    <source>
        <dbReference type="Pfam" id="PF07007"/>
    </source>
</evidence>
<dbReference type="Proteomes" id="UP001251857">
    <property type="component" value="Unassembled WGS sequence"/>
</dbReference>
<accession>A0ABU3C217</accession>
<dbReference type="Gene3D" id="1.20.1270.180">
    <property type="match status" value="1"/>
</dbReference>
<feature type="domain" description="Lysozyme inhibitor LprI-like N-terminal" evidence="2">
    <location>
        <begin position="27"/>
        <end position="107"/>
    </location>
</feature>
<sequence length="127" mass="13396">MNNIRILLILTALLISPSGAAVDLLASAPTQAGMNRDACDEAEAAAAALQAEYDALLDRHASDPQTQALIREARDAYETFRQAHLAAFRAASKGSVAPMCHCMAARTLAESQQPMVAASPEGDVCAW</sequence>
<comment type="caution">
    <text evidence="3">The sequence shown here is derived from an EMBL/GenBank/DDBJ whole genome shotgun (WGS) entry which is preliminary data.</text>
</comment>
<feature type="signal peptide" evidence="1">
    <location>
        <begin position="1"/>
        <end position="20"/>
    </location>
</feature>
<proteinExistence type="predicted"/>
<keyword evidence="4" id="KW-1185">Reference proteome</keyword>
<evidence type="ECO:0000313" key="3">
    <source>
        <dbReference type="EMBL" id="MDT0635587.1"/>
    </source>
</evidence>
<gene>
    <name evidence="3" type="ORF">RM532_11545</name>
</gene>
<name>A0ABU3C217_9GAMM</name>
<dbReference type="EMBL" id="JAVRIB010000011">
    <property type="protein sequence ID" value="MDT0635587.1"/>
    <property type="molecule type" value="Genomic_DNA"/>
</dbReference>
<dbReference type="Pfam" id="PF07007">
    <property type="entry name" value="LprI"/>
    <property type="match status" value="1"/>
</dbReference>
<protein>
    <submittedName>
        <fullName evidence="3">Lysozyme inhibitor LprI family protein</fullName>
    </submittedName>
</protein>